<reference evidence="2 3" key="1">
    <citation type="submission" date="2014-07" db="EMBL/GenBank/DDBJ databases">
        <authorList>
            <person name="McCorrison J."/>
            <person name="Sanka R."/>
            <person name="Torralba M."/>
            <person name="Gillis M."/>
            <person name="Haft D.H."/>
            <person name="Methe B."/>
            <person name="Sutton G."/>
            <person name="Nelson K.E."/>
        </authorList>
    </citation>
    <scope>NUCLEOTIDE SEQUENCE [LARGE SCALE GENOMIC DNA]</scope>
    <source>
        <strain evidence="2 3">DNF00011</strain>
    </source>
</reference>
<dbReference type="RefSeq" id="WP_035754853.1">
    <property type="nucleotide sequence ID" value="NZ_JRNH01000009.1"/>
</dbReference>
<accession>A0A095YFR9</accession>
<dbReference type="Gene3D" id="1.10.10.10">
    <property type="entry name" value="Winged helix-like DNA-binding domain superfamily/Winged helix DNA-binding domain"/>
    <property type="match status" value="1"/>
</dbReference>
<evidence type="ECO:0000313" key="3">
    <source>
        <dbReference type="Proteomes" id="UP000053528"/>
    </source>
</evidence>
<dbReference type="PANTHER" id="PTHR33169">
    <property type="entry name" value="PADR-FAMILY TRANSCRIPTIONAL REGULATOR"/>
    <property type="match status" value="1"/>
</dbReference>
<dbReference type="InterPro" id="IPR052509">
    <property type="entry name" value="Metal_resp_DNA-bind_regulator"/>
</dbReference>
<evidence type="ECO:0000259" key="1">
    <source>
        <dbReference type="Pfam" id="PF03551"/>
    </source>
</evidence>
<name>A0A095YFR9_9MICC</name>
<sequence>MISGDVIRGVIDILVLECVWDEPSYGYAISKHIENRAAGRYSIKETTLYSAMRRLENAGSLESFKGASETGRPRTYYRITDDGRSFYLARCQEWLATVEMVSLFIRNEELS</sequence>
<proteinExistence type="predicted"/>
<dbReference type="Proteomes" id="UP000053528">
    <property type="component" value="Unassembled WGS sequence"/>
</dbReference>
<gene>
    <name evidence="2" type="ORF">HMPREF2128_02830</name>
</gene>
<organism evidence="2 3">
    <name type="scientific">Pseudoglutamicibacter albus DNF00011</name>
    <dbReference type="NCBI Taxonomy" id="1401063"/>
    <lineage>
        <taxon>Bacteria</taxon>
        <taxon>Bacillati</taxon>
        <taxon>Actinomycetota</taxon>
        <taxon>Actinomycetes</taxon>
        <taxon>Micrococcales</taxon>
        <taxon>Micrococcaceae</taxon>
        <taxon>Pseudoglutamicibacter</taxon>
    </lineage>
</organism>
<dbReference type="AlphaFoldDB" id="A0A095YFR9"/>
<evidence type="ECO:0000313" key="2">
    <source>
        <dbReference type="EMBL" id="KGF20971.1"/>
    </source>
</evidence>
<dbReference type="InterPro" id="IPR036390">
    <property type="entry name" value="WH_DNA-bd_sf"/>
</dbReference>
<protein>
    <recommendedName>
        <fullName evidence="1">Transcription regulator PadR N-terminal domain-containing protein</fullName>
    </recommendedName>
</protein>
<feature type="domain" description="Transcription regulator PadR N-terminal" evidence="1">
    <location>
        <begin position="15"/>
        <end position="85"/>
    </location>
</feature>
<dbReference type="InterPro" id="IPR036388">
    <property type="entry name" value="WH-like_DNA-bd_sf"/>
</dbReference>
<dbReference type="PANTHER" id="PTHR33169:SF14">
    <property type="entry name" value="TRANSCRIPTIONAL REGULATOR RV3488"/>
    <property type="match status" value="1"/>
</dbReference>
<comment type="caution">
    <text evidence="2">The sequence shown here is derived from an EMBL/GenBank/DDBJ whole genome shotgun (WGS) entry which is preliminary data.</text>
</comment>
<dbReference type="Pfam" id="PF03551">
    <property type="entry name" value="PadR"/>
    <property type="match status" value="1"/>
</dbReference>
<dbReference type="SUPFAM" id="SSF46785">
    <property type="entry name" value="Winged helix' DNA-binding domain"/>
    <property type="match status" value="1"/>
</dbReference>
<dbReference type="EMBL" id="JRNH01000009">
    <property type="protein sequence ID" value="KGF20971.1"/>
    <property type="molecule type" value="Genomic_DNA"/>
</dbReference>
<dbReference type="InterPro" id="IPR005149">
    <property type="entry name" value="Tscrpt_reg_PadR_N"/>
</dbReference>